<proteinExistence type="predicted"/>
<feature type="region of interest" description="Disordered" evidence="1">
    <location>
        <begin position="384"/>
        <end position="435"/>
    </location>
</feature>
<sequence length="435" mass="47223">DRTADRGARRVRPGDRARDRRIGVPPPRRCDPGGDRVGADGARRPAAGRRPVGAGCGAGDGRRLPPPVPAGRGGRPGGPDAPRARRVPRPRPRGGPSGRARERGRCHRGVVSRRRLDRPDPRSRHGARYARRRRRRRRRDARGGRDRRRLRRRGASGSAERGGVRRAVRHAPGQADAPRRRGCLRPPDRRRAQGRSCADRRQRLPLRRRAGRAVRPTSRPQVGRPARQIAAPSRHGTRSGSERGLPLVAGQREALPLRAPLRVGAMALRLHAQRGNRIARLQGGRTHRAAELRSRAVRARDRSRGAALERLRGAVGGAALRRVELQSVRGLRSRRSGHRPVHAGDGAGLRAAQPVRRGGEHRCAGPPHARPAAAIRVGAAGAGGLQRRAGGRGGLRLRPAVPRDAEIRRADPRAAARSRPGRRGRRGDEGAPGGL</sequence>
<accession>A0A6J4SVJ7</accession>
<feature type="compositionally biased region" description="Basic residues" evidence="1">
    <location>
        <begin position="203"/>
        <end position="212"/>
    </location>
</feature>
<feature type="compositionally biased region" description="Basic residues" evidence="1">
    <location>
        <begin position="102"/>
        <end position="116"/>
    </location>
</feature>
<name>A0A6J4SVJ7_9ACTN</name>
<feature type="compositionally biased region" description="Basic and acidic residues" evidence="1">
    <location>
        <begin position="186"/>
        <end position="202"/>
    </location>
</feature>
<gene>
    <name evidence="2" type="ORF">AVDCRST_MAG53-2458</name>
</gene>
<feature type="region of interest" description="Disordered" evidence="1">
    <location>
        <begin position="1"/>
        <end position="246"/>
    </location>
</feature>
<reference evidence="2" key="1">
    <citation type="submission" date="2020-02" db="EMBL/GenBank/DDBJ databases">
        <authorList>
            <person name="Meier V. D."/>
        </authorList>
    </citation>
    <scope>NUCLEOTIDE SEQUENCE</scope>
    <source>
        <strain evidence="2">AVDCRST_MAG53</strain>
    </source>
</reference>
<feature type="non-terminal residue" evidence="2">
    <location>
        <position position="1"/>
    </location>
</feature>
<dbReference type="EMBL" id="CADCVR010000076">
    <property type="protein sequence ID" value="CAA9506485.1"/>
    <property type="molecule type" value="Genomic_DNA"/>
</dbReference>
<feature type="compositionally biased region" description="Basic and acidic residues" evidence="1">
    <location>
        <begin position="401"/>
        <end position="414"/>
    </location>
</feature>
<protein>
    <submittedName>
        <fullName evidence="2">Uncharacterized protein</fullName>
    </submittedName>
</protein>
<feature type="compositionally biased region" description="Basic and acidic residues" evidence="1">
    <location>
        <begin position="1"/>
        <end position="43"/>
    </location>
</feature>
<organism evidence="2">
    <name type="scientific">uncultured Solirubrobacteraceae bacterium</name>
    <dbReference type="NCBI Taxonomy" id="1162706"/>
    <lineage>
        <taxon>Bacteria</taxon>
        <taxon>Bacillati</taxon>
        <taxon>Actinomycetota</taxon>
        <taxon>Thermoleophilia</taxon>
        <taxon>Solirubrobacterales</taxon>
        <taxon>Solirubrobacteraceae</taxon>
        <taxon>environmental samples</taxon>
    </lineage>
</organism>
<feature type="compositionally biased region" description="Low complexity" evidence="1">
    <location>
        <begin position="44"/>
        <end position="53"/>
    </location>
</feature>
<dbReference type="AlphaFoldDB" id="A0A6J4SVJ7"/>
<evidence type="ECO:0000313" key="2">
    <source>
        <dbReference type="EMBL" id="CAA9506485.1"/>
    </source>
</evidence>
<feature type="non-terminal residue" evidence="2">
    <location>
        <position position="435"/>
    </location>
</feature>
<feature type="compositionally biased region" description="Basic residues" evidence="1">
    <location>
        <begin position="124"/>
        <end position="154"/>
    </location>
</feature>
<evidence type="ECO:0000256" key="1">
    <source>
        <dbReference type="SAM" id="MobiDB-lite"/>
    </source>
</evidence>